<dbReference type="EMBL" id="PVZF01000011">
    <property type="protein sequence ID" value="PRY12218.1"/>
    <property type="molecule type" value="Genomic_DNA"/>
</dbReference>
<reference evidence="1 2" key="1">
    <citation type="submission" date="2018-03" db="EMBL/GenBank/DDBJ databases">
        <title>Genomic Encyclopedia of Archaeal and Bacterial Type Strains, Phase II (KMG-II): from individual species to whole genera.</title>
        <authorList>
            <person name="Goeker M."/>
        </authorList>
    </citation>
    <scope>NUCLEOTIDE SEQUENCE [LARGE SCALE GENOMIC DNA]</scope>
    <source>
        <strain evidence="1 2">DSM 19711</strain>
    </source>
</reference>
<sequence length="172" mass="18570">MSEDAAREWLGFAPPTLPSLEAAGFRRCFARQGSRELVPRAELGRGESAAVYVFHLPPGVEWDPETTFVEARRRGLTFLWLQAGYGVPWPGVARASADIGRDPACGDWMTVLVGSTGVGVQHQRGVTRLTWSYRSPAAADGAADFDVTVMSGRPPRASVEVMVRDRVAVGLG</sequence>
<evidence type="ECO:0000313" key="2">
    <source>
        <dbReference type="Proteomes" id="UP000238083"/>
    </source>
</evidence>
<dbReference type="AlphaFoldDB" id="A0A2T0QZU4"/>
<dbReference type="Proteomes" id="UP000238083">
    <property type="component" value="Unassembled WGS sequence"/>
</dbReference>
<organism evidence="1 2">
    <name type="scientific">Kineococcus rhizosphaerae</name>
    <dbReference type="NCBI Taxonomy" id="559628"/>
    <lineage>
        <taxon>Bacteria</taxon>
        <taxon>Bacillati</taxon>
        <taxon>Actinomycetota</taxon>
        <taxon>Actinomycetes</taxon>
        <taxon>Kineosporiales</taxon>
        <taxon>Kineosporiaceae</taxon>
        <taxon>Kineococcus</taxon>
    </lineage>
</organism>
<accession>A0A2T0QZU4</accession>
<proteinExistence type="predicted"/>
<keyword evidence="2" id="KW-1185">Reference proteome</keyword>
<evidence type="ECO:0000313" key="1">
    <source>
        <dbReference type="EMBL" id="PRY12218.1"/>
    </source>
</evidence>
<comment type="caution">
    <text evidence="1">The sequence shown here is derived from an EMBL/GenBank/DDBJ whole genome shotgun (WGS) entry which is preliminary data.</text>
</comment>
<name>A0A2T0QZU4_9ACTN</name>
<gene>
    <name evidence="1" type="ORF">CLV37_111175</name>
</gene>
<protein>
    <submittedName>
        <fullName evidence="1">Uncharacterized protein</fullName>
    </submittedName>
</protein>